<dbReference type="EMBL" id="BMEM01000004">
    <property type="protein sequence ID" value="GGF57170.1"/>
    <property type="molecule type" value="Genomic_DNA"/>
</dbReference>
<evidence type="ECO:0000256" key="1">
    <source>
        <dbReference type="ARBA" id="ARBA00023450"/>
    </source>
</evidence>
<dbReference type="Pfam" id="PF02720">
    <property type="entry name" value="DUF222"/>
    <property type="match status" value="1"/>
</dbReference>
<dbReference type="Proteomes" id="UP000605670">
    <property type="component" value="Unassembled WGS sequence"/>
</dbReference>
<dbReference type="RefSeq" id="WP_188431489.1">
    <property type="nucleotide sequence ID" value="NZ_BMEM01000004.1"/>
</dbReference>
<dbReference type="GO" id="GO:0003676">
    <property type="term" value="F:nucleic acid binding"/>
    <property type="evidence" value="ECO:0007669"/>
    <property type="project" value="InterPro"/>
</dbReference>
<comment type="similarity">
    <text evidence="1">Belongs to the Rv1128c/1148c/1588c/1702c/1945/3466 family.</text>
</comment>
<feature type="compositionally biased region" description="Basic and acidic residues" evidence="2">
    <location>
        <begin position="276"/>
        <end position="289"/>
    </location>
</feature>
<proteinExistence type="inferred from homology"/>
<dbReference type="SMART" id="SM00507">
    <property type="entry name" value="HNHc"/>
    <property type="match status" value="1"/>
</dbReference>
<keyword evidence="5" id="KW-1185">Reference proteome</keyword>
<comment type="caution">
    <text evidence="4">The sequence shown here is derived from an EMBL/GenBank/DDBJ whole genome shotgun (WGS) entry which is preliminary data.</text>
</comment>
<dbReference type="AlphaFoldDB" id="A0A917FA88"/>
<name>A0A917FA88_9MICO</name>
<accession>A0A917FA88</accession>
<gene>
    <name evidence="4" type="ORF">GCM10011366_26280</name>
</gene>
<dbReference type="InterPro" id="IPR003870">
    <property type="entry name" value="DUF222"/>
</dbReference>
<dbReference type="CDD" id="cd00085">
    <property type="entry name" value="HNHc"/>
    <property type="match status" value="1"/>
</dbReference>
<sequence>MSGGARAVEAWEEFVGGPVSDEQVAFALGVFAEQEALFGEDPQEGDAEYWQLLAEAEETLALERQERQEPAGWAGEELDRGLQAAVRGLDRAAGLGGAGLGGAGAGVVDPAGLVHVFDAGVVDALGVAGALRTVLDGLTFALVAEARTRGLHTATGTGLVDWVRSHCPWLPTGEAAALRAVAEAATTHWGAPLGQAVRAGRTGISRAATVARTLTRIAPTLEPDQQEAYAAIVTDAACNPALSDRDLSRVCKKLLIDLLDTPPDPDPDPQPDPEPADGRGDGGRGDGGRGDGGGDGDGGDAGAGSGGCAGAGAGAGAGGGGAGRSRAGLERQLRLVTRQGLGGGMTRYTIDAPEDDAALLDGILAGPLARPVPGPEGTPDLRSAGQRRYDALLTVLGRGLGHPGAPPSTARASVIITVRADPTTGHPTGAATTQTGQVFPARAAGPSACTGDLTPVVLGPHGEPLALGSTQRLATPGQYKALIVRDEHCVFPGCTVPGTWCEAHHATWWSRGGPTDLTNLALLCTRHHQQVHDKDLTVTVNGAHATVHLR</sequence>
<feature type="compositionally biased region" description="Acidic residues" evidence="2">
    <location>
        <begin position="263"/>
        <end position="275"/>
    </location>
</feature>
<feature type="domain" description="HNH nuclease" evidence="3">
    <location>
        <begin position="477"/>
        <end position="529"/>
    </location>
</feature>
<dbReference type="GO" id="GO:0004519">
    <property type="term" value="F:endonuclease activity"/>
    <property type="evidence" value="ECO:0007669"/>
    <property type="project" value="InterPro"/>
</dbReference>
<dbReference type="InterPro" id="IPR002711">
    <property type="entry name" value="HNH"/>
</dbReference>
<organism evidence="4 5">
    <name type="scientific">Ornithinimicrobium tianjinense</name>
    <dbReference type="NCBI Taxonomy" id="1195761"/>
    <lineage>
        <taxon>Bacteria</taxon>
        <taxon>Bacillati</taxon>
        <taxon>Actinomycetota</taxon>
        <taxon>Actinomycetes</taxon>
        <taxon>Micrococcales</taxon>
        <taxon>Ornithinimicrobiaceae</taxon>
        <taxon>Ornithinimicrobium</taxon>
    </lineage>
</organism>
<reference evidence="4" key="2">
    <citation type="submission" date="2020-09" db="EMBL/GenBank/DDBJ databases">
        <authorList>
            <person name="Sun Q."/>
            <person name="Zhou Y."/>
        </authorList>
    </citation>
    <scope>NUCLEOTIDE SEQUENCE</scope>
    <source>
        <strain evidence="4">CGMCC 1.12160</strain>
    </source>
</reference>
<dbReference type="InterPro" id="IPR003615">
    <property type="entry name" value="HNH_nuc"/>
</dbReference>
<evidence type="ECO:0000313" key="5">
    <source>
        <dbReference type="Proteomes" id="UP000605670"/>
    </source>
</evidence>
<feature type="compositionally biased region" description="Gly residues" evidence="2">
    <location>
        <begin position="290"/>
        <end position="301"/>
    </location>
</feature>
<reference evidence="4" key="1">
    <citation type="journal article" date="2014" name="Int. J. Syst. Evol. Microbiol.">
        <title>Complete genome sequence of Corynebacterium casei LMG S-19264T (=DSM 44701T), isolated from a smear-ripened cheese.</title>
        <authorList>
            <consortium name="US DOE Joint Genome Institute (JGI-PGF)"/>
            <person name="Walter F."/>
            <person name="Albersmeier A."/>
            <person name="Kalinowski J."/>
            <person name="Ruckert C."/>
        </authorList>
    </citation>
    <scope>NUCLEOTIDE SEQUENCE</scope>
    <source>
        <strain evidence="4">CGMCC 1.12160</strain>
    </source>
</reference>
<dbReference type="Gene3D" id="1.10.30.50">
    <property type="match status" value="1"/>
</dbReference>
<dbReference type="GO" id="GO:0008270">
    <property type="term" value="F:zinc ion binding"/>
    <property type="evidence" value="ECO:0007669"/>
    <property type="project" value="InterPro"/>
</dbReference>
<feature type="region of interest" description="Disordered" evidence="2">
    <location>
        <begin position="258"/>
        <end position="301"/>
    </location>
</feature>
<dbReference type="Pfam" id="PF01844">
    <property type="entry name" value="HNH"/>
    <property type="match status" value="1"/>
</dbReference>
<evidence type="ECO:0000259" key="3">
    <source>
        <dbReference type="SMART" id="SM00507"/>
    </source>
</evidence>
<evidence type="ECO:0000313" key="4">
    <source>
        <dbReference type="EMBL" id="GGF57170.1"/>
    </source>
</evidence>
<protein>
    <recommendedName>
        <fullName evidence="3">HNH nuclease domain-containing protein</fullName>
    </recommendedName>
</protein>
<evidence type="ECO:0000256" key="2">
    <source>
        <dbReference type="SAM" id="MobiDB-lite"/>
    </source>
</evidence>